<keyword evidence="3 10" id="KW-0812">Transmembrane</keyword>
<evidence type="ECO:0000256" key="4">
    <source>
        <dbReference type="ARBA" id="ARBA00022989"/>
    </source>
</evidence>
<organism evidence="12 13">
    <name type="scientific">Porites evermanni</name>
    <dbReference type="NCBI Taxonomy" id="104178"/>
    <lineage>
        <taxon>Eukaryota</taxon>
        <taxon>Metazoa</taxon>
        <taxon>Cnidaria</taxon>
        <taxon>Anthozoa</taxon>
        <taxon>Hexacorallia</taxon>
        <taxon>Scleractinia</taxon>
        <taxon>Fungiina</taxon>
        <taxon>Poritidae</taxon>
        <taxon>Porites</taxon>
    </lineage>
</organism>
<evidence type="ECO:0000259" key="11">
    <source>
        <dbReference type="PROSITE" id="PS50262"/>
    </source>
</evidence>
<keyword evidence="5" id="KW-0297">G-protein coupled receptor</keyword>
<evidence type="ECO:0000256" key="9">
    <source>
        <dbReference type="ARBA" id="ARBA00023224"/>
    </source>
</evidence>
<dbReference type="Gene3D" id="1.20.1070.10">
    <property type="entry name" value="Rhodopsin 7-helix transmembrane proteins"/>
    <property type="match status" value="1"/>
</dbReference>
<keyword evidence="7" id="KW-0675">Receptor</keyword>
<feature type="transmembrane region" description="Helical" evidence="10">
    <location>
        <begin position="213"/>
        <end position="240"/>
    </location>
</feature>
<dbReference type="PRINTS" id="PR00237">
    <property type="entry name" value="GPCRRHODOPSN"/>
</dbReference>
<dbReference type="PROSITE" id="PS50262">
    <property type="entry name" value="G_PROTEIN_RECEP_F1_2"/>
    <property type="match status" value="1"/>
</dbReference>
<keyword evidence="13" id="KW-1185">Reference proteome</keyword>
<keyword evidence="8" id="KW-0325">Glycoprotein</keyword>
<keyword evidence="9" id="KW-0807">Transducer</keyword>
<feature type="transmembrane region" description="Helical" evidence="10">
    <location>
        <begin position="88"/>
        <end position="110"/>
    </location>
</feature>
<evidence type="ECO:0000256" key="10">
    <source>
        <dbReference type="SAM" id="Phobius"/>
    </source>
</evidence>
<proteinExistence type="predicted"/>
<accession>A0ABN8M3M3</accession>
<evidence type="ECO:0000313" key="13">
    <source>
        <dbReference type="Proteomes" id="UP001159427"/>
    </source>
</evidence>
<dbReference type="PANTHER" id="PTHR24246">
    <property type="entry name" value="OLFACTORY RECEPTOR AND ADENOSINE RECEPTOR"/>
    <property type="match status" value="1"/>
</dbReference>
<keyword evidence="2" id="KW-1003">Cell membrane</keyword>
<feature type="transmembrane region" description="Helical" evidence="10">
    <location>
        <begin position="131"/>
        <end position="154"/>
    </location>
</feature>
<dbReference type="Proteomes" id="UP001159427">
    <property type="component" value="Unassembled WGS sequence"/>
</dbReference>
<dbReference type="EMBL" id="CALNXI010000293">
    <property type="protein sequence ID" value="CAH3024200.1"/>
    <property type="molecule type" value="Genomic_DNA"/>
</dbReference>
<dbReference type="InterPro" id="IPR000276">
    <property type="entry name" value="GPCR_Rhodpsn"/>
</dbReference>
<evidence type="ECO:0000256" key="2">
    <source>
        <dbReference type="ARBA" id="ARBA00022475"/>
    </source>
</evidence>
<evidence type="ECO:0000256" key="7">
    <source>
        <dbReference type="ARBA" id="ARBA00023170"/>
    </source>
</evidence>
<keyword evidence="6 10" id="KW-0472">Membrane</keyword>
<sequence>MPQPFMFYDGYILKVSLPLAIVFIVFSLYTVIGNSLVCIVYFRDPFKNLRNLSFFYVVNLALADILVGMIVEPLNVSAYWTNSKHALFAFYVLAVLSCVSSILNISAMMFDRYIAVKTAFRYRVLVTVRRVRFSVLFIWLYAFHFSLLPIVGWRDANFQIYLYAFGVLLPSGVMLLSYYGLIRILKKKGSGLNDGRAPSTIQMKRMVQKERRISTTVLIMLAVFLLAWFPFVVIDFVLVFCPRCRSQRLLLARDITLSLGFFSSGINPLLYAWRVRRFKQGLLRIVKVEMKSKIHGTPKKRSKVEPIDSKFSPVPLELEVLPPYVLEKDIVQSVVDNWESKKETKAFTKSETDSETYAPS</sequence>
<dbReference type="InterPro" id="IPR017452">
    <property type="entry name" value="GPCR_Rhodpsn_7TM"/>
</dbReference>
<name>A0ABN8M3M3_9CNID</name>
<reference evidence="12 13" key="1">
    <citation type="submission" date="2022-05" db="EMBL/GenBank/DDBJ databases">
        <authorList>
            <consortium name="Genoscope - CEA"/>
            <person name="William W."/>
        </authorList>
    </citation>
    <scope>NUCLEOTIDE SEQUENCE [LARGE SCALE GENOMIC DNA]</scope>
</reference>
<keyword evidence="4 10" id="KW-1133">Transmembrane helix</keyword>
<dbReference type="Pfam" id="PF00001">
    <property type="entry name" value="7tm_1"/>
    <property type="match status" value="2"/>
</dbReference>
<comment type="caution">
    <text evidence="12">The sequence shown here is derived from an EMBL/GenBank/DDBJ whole genome shotgun (WGS) entry which is preliminary data.</text>
</comment>
<dbReference type="SUPFAM" id="SSF81321">
    <property type="entry name" value="Family A G protein-coupled receptor-like"/>
    <property type="match status" value="1"/>
</dbReference>
<feature type="transmembrane region" description="Helical" evidence="10">
    <location>
        <begin position="54"/>
        <end position="76"/>
    </location>
</feature>
<evidence type="ECO:0000256" key="1">
    <source>
        <dbReference type="ARBA" id="ARBA00004651"/>
    </source>
</evidence>
<evidence type="ECO:0000256" key="3">
    <source>
        <dbReference type="ARBA" id="ARBA00022692"/>
    </source>
</evidence>
<evidence type="ECO:0000313" key="12">
    <source>
        <dbReference type="EMBL" id="CAH3024200.1"/>
    </source>
</evidence>
<protein>
    <recommendedName>
        <fullName evidence="11">G-protein coupled receptors family 1 profile domain-containing protein</fullName>
    </recommendedName>
</protein>
<dbReference type="CDD" id="cd00637">
    <property type="entry name" value="7tm_classA_rhodopsin-like"/>
    <property type="match status" value="1"/>
</dbReference>
<feature type="transmembrane region" description="Helical" evidence="10">
    <location>
        <begin position="160"/>
        <end position="181"/>
    </location>
</feature>
<gene>
    <name evidence="12" type="ORF">PEVE_00021924</name>
</gene>
<evidence type="ECO:0000256" key="6">
    <source>
        <dbReference type="ARBA" id="ARBA00023136"/>
    </source>
</evidence>
<evidence type="ECO:0000256" key="8">
    <source>
        <dbReference type="ARBA" id="ARBA00023180"/>
    </source>
</evidence>
<evidence type="ECO:0000256" key="5">
    <source>
        <dbReference type="ARBA" id="ARBA00023040"/>
    </source>
</evidence>
<dbReference type="PANTHER" id="PTHR24246:SF27">
    <property type="entry name" value="ADENOSINE RECEPTOR, ISOFORM A"/>
    <property type="match status" value="1"/>
</dbReference>
<feature type="transmembrane region" description="Helical" evidence="10">
    <location>
        <begin position="255"/>
        <end position="273"/>
    </location>
</feature>
<feature type="transmembrane region" description="Helical" evidence="10">
    <location>
        <begin position="20"/>
        <end position="42"/>
    </location>
</feature>
<comment type="subcellular location">
    <subcellularLocation>
        <location evidence="1">Cell membrane</location>
        <topology evidence="1">Multi-pass membrane protein</topology>
    </subcellularLocation>
</comment>
<feature type="domain" description="G-protein coupled receptors family 1 profile" evidence="11">
    <location>
        <begin position="33"/>
        <end position="271"/>
    </location>
</feature>